<proteinExistence type="inferred from homology"/>
<evidence type="ECO:0000313" key="8">
    <source>
        <dbReference type="Proteomes" id="UP000019276"/>
    </source>
</evidence>
<dbReference type="GO" id="GO:0046061">
    <property type="term" value="P:dATP catabolic process"/>
    <property type="evidence" value="ECO:0007669"/>
    <property type="project" value="TreeGrafter"/>
</dbReference>
<dbReference type="CDD" id="cd11529">
    <property type="entry name" value="NTP-PPase_MazG_Cterm"/>
    <property type="match status" value="1"/>
</dbReference>
<dbReference type="FunFam" id="1.10.287.1080:FF:000003">
    <property type="entry name" value="Nucleoside triphosphate pyrophosphohydrolase"/>
    <property type="match status" value="1"/>
</dbReference>
<dbReference type="Pfam" id="PF03819">
    <property type="entry name" value="MazG"/>
    <property type="match status" value="2"/>
</dbReference>
<comment type="catalytic activity">
    <reaction evidence="1">
        <text>ATP + H2O = AMP + diphosphate + H(+)</text>
        <dbReference type="Rhea" id="RHEA:14245"/>
        <dbReference type="ChEBI" id="CHEBI:15377"/>
        <dbReference type="ChEBI" id="CHEBI:15378"/>
        <dbReference type="ChEBI" id="CHEBI:30616"/>
        <dbReference type="ChEBI" id="CHEBI:33019"/>
        <dbReference type="ChEBI" id="CHEBI:456215"/>
        <dbReference type="EC" id="3.6.1.8"/>
    </reaction>
</comment>
<dbReference type="RefSeq" id="WP_035014481.1">
    <property type="nucleotide sequence ID" value="NZ_ARZY01000015.1"/>
</dbReference>
<dbReference type="GO" id="GO:0006950">
    <property type="term" value="P:response to stress"/>
    <property type="evidence" value="ECO:0007669"/>
    <property type="project" value="UniProtKB-ARBA"/>
</dbReference>
<evidence type="ECO:0000256" key="5">
    <source>
        <dbReference type="SAM" id="MobiDB-lite"/>
    </source>
</evidence>
<feature type="compositionally biased region" description="Basic and acidic residues" evidence="5">
    <location>
        <begin position="121"/>
        <end position="132"/>
    </location>
</feature>
<dbReference type="NCBIfam" id="NF007113">
    <property type="entry name" value="PRK09562.1"/>
    <property type="match status" value="1"/>
</dbReference>
<dbReference type="InterPro" id="IPR004518">
    <property type="entry name" value="MazG-like_dom"/>
</dbReference>
<dbReference type="GO" id="GO:0047693">
    <property type="term" value="F:ATP diphosphatase activity"/>
    <property type="evidence" value="ECO:0007669"/>
    <property type="project" value="UniProtKB-EC"/>
</dbReference>
<comment type="caution">
    <text evidence="7">The sequence shown here is derived from an EMBL/GenBank/DDBJ whole genome shotgun (WGS) entry which is preliminary data.</text>
</comment>
<dbReference type="PATRIC" id="fig|1328313.3.peg.1907"/>
<organism evidence="7 8">
    <name type="scientific">Catenovulum agarivorans DS-2</name>
    <dbReference type="NCBI Taxonomy" id="1328313"/>
    <lineage>
        <taxon>Bacteria</taxon>
        <taxon>Pseudomonadati</taxon>
        <taxon>Pseudomonadota</taxon>
        <taxon>Gammaproteobacteria</taxon>
        <taxon>Alteromonadales</taxon>
        <taxon>Alteromonadaceae</taxon>
        <taxon>Catenovulum</taxon>
    </lineage>
</organism>
<feature type="region of interest" description="Disordered" evidence="5">
    <location>
        <begin position="121"/>
        <end position="145"/>
    </location>
</feature>
<dbReference type="OrthoDB" id="9808939at2"/>
<dbReference type="FunFam" id="1.10.287.1080:FF:000001">
    <property type="entry name" value="Nucleoside triphosphate pyrophosphohydrolase"/>
    <property type="match status" value="1"/>
</dbReference>
<comment type="similarity">
    <text evidence="2">Belongs to the nucleoside triphosphate pyrophosphohydrolase family.</text>
</comment>
<gene>
    <name evidence="7" type="ORF">DS2_09332</name>
</gene>
<dbReference type="GO" id="GO:0006203">
    <property type="term" value="P:dGTP catabolic process"/>
    <property type="evidence" value="ECO:0007669"/>
    <property type="project" value="TreeGrafter"/>
</dbReference>
<dbReference type="GO" id="GO:0046081">
    <property type="term" value="P:dUTP catabolic process"/>
    <property type="evidence" value="ECO:0007669"/>
    <property type="project" value="TreeGrafter"/>
</dbReference>
<sequence>MQKDFYSIEDLQTIMQALRTPETGCPWDLKQTFSSIVSHTLEEAYEVADAIERQDFAELKYELGDLLFQVIFYSQLGKEQALFDFPEVVDGICKKLIRRHPHVFADAKLATDAEIKANWEKEKAKERAEKSSNTHNSVLDDVPNNLPALSRANKLQKRCASVGFDWPQINQTIAKVKEEIAELEVEIAAKQQDKAAEELGDLMFALVNVNRQLKIDPETTLRKANQKFEKRFRQVELLAQQVYQQNIDELTLEQMESLWQSVKRHQAL</sequence>
<dbReference type="eggNOG" id="COG3956">
    <property type="taxonomic scope" value="Bacteria"/>
</dbReference>
<dbReference type="GO" id="GO:0046052">
    <property type="term" value="P:UTP catabolic process"/>
    <property type="evidence" value="ECO:0007669"/>
    <property type="project" value="TreeGrafter"/>
</dbReference>
<dbReference type="STRING" id="1328313.DS2_09332"/>
<evidence type="ECO:0000313" key="7">
    <source>
        <dbReference type="EMBL" id="EWH10137.1"/>
    </source>
</evidence>
<keyword evidence="8" id="KW-1185">Reference proteome</keyword>
<name>W7QMH9_9ALTE</name>
<dbReference type="SUPFAM" id="SSF101386">
    <property type="entry name" value="all-alpha NTP pyrophosphatases"/>
    <property type="match status" value="2"/>
</dbReference>
<evidence type="ECO:0000256" key="2">
    <source>
        <dbReference type="ARBA" id="ARBA00061115"/>
    </source>
</evidence>
<accession>W7QMH9</accession>
<dbReference type="EC" id="3.6.1.8" evidence="3"/>
<dbReference type="PANTHER" id="PTHR30522">
    <property type="entry name" value="NUCLEOSIDE TRIPHOSPHATE PYROPHOSPHOHYDROLASE"/>
    <property type="match status" value="1"/>
</dbReference>
<evidence type="ECO:0000259" key="6">
    <source>
        <dbReference type="Pfam" id="PF03819"/>
    </source>
</evidence>
<evidence type="ECO:0000256" key="4">
    <source>
        <dbReference type="ARBA" id="ARBA00074799"/>
    </source>
</evidence>
<feature type="domain" description="NTP pyrophosphohydrolase MazG-like" evidence="6">
    <location>
        <begin position="171"/>
        <end position="234"/>
    </location>
</feature>
<dbReference type="InterPro" id="IPR011551">
    <property type="entry name" value="NTP_PyrPHydrolase_MazG"/>
</dbReference>
<dbReference type="EMBL" id="ARZY01000015">
    <property type="protein sequence ID" value="EWH10137.1"/>
    <property type="molecule type" value="Genomic_DNA"/>
</dbReference>
<reference evidence="7 8" key="1">
    <citation type="journal article" date="2014" name="Genome Announc.">
        <title>Draft Genome Sequence of the Agar-Degrading Bacterium Catenovulum sp. Strain DS-2, Isolated from Intestines of Haliotis diversicolor.</title>
        <authorList>
            <person name="Shan D."/>
            <person name="Li X."/>
            <person name="Gu Z."/>
            <person name="Wei G."/>
            <person name="Gao Z."/>
            <person name="Shao Z."/>
        </authorList>
    </citation>
    <scope>NUCLEOTIDE SEQUENCE [LARGE SCALE GENOMIC DNA]</scope>
    <source>
        <strain evidence="7 8">DS-2</strain>
    </source>
</reference>
<dbReference type="PANTHER" id="PTHR30522:SF0">
    <property type="entry name" value="NUCLEOSIDE TRIPHOSPHATE PYROPHOSPHOHYDROLASE"/>
    <property type="match status" value="1"/>
</dbReference>
<feature type="domain" description="NTP pyrophosphohydrolase MazG-like" evidence="6">
    <location>
        <begin position="31"/>
        <end position="104"/>
    </location>
</feature>
<protein>
    <recommendedName>
        <fullName evidence="4">Nucleoside triphosphate pyrophosphohydrolase</fullName>
        <ecNumber evidence="3">3.6.1.8</ecNumber>
    </recommendedName>
</protein>
<dbReference type="AlphaFoldDB" id="W7QMH9"/>
<evidence type="ECO:0000256" key="3">
    <source>
        <dbReference type="ARBA" id="ARBA00066372"/>
    </source>
</evidence>
<dbReference type="InterPro" id="IPR048011">
    <property type="entry name" value="NTP-PPase_MazG-like_C"/>
</dbReference>
<dbReference type="GO" id="GO:0046076">
    <property type="term" value="P:dTTP catabolic process"/>
    <property type="evidence" value="ECO:0007669"/>
    <property type="project" value="TreeGrafter"/>
</dbReference>
<dbReference type="Gene3D" id="1.10.287.1080">
    <property type="entry name" value="MazG-like"/>
    <property type="match status" value="2"/>
</dbReference>
<dbReference type="GO" id="GO:0046047">
    <property type="term" value="P:TTP catabolic process"/>
    <property type="evidence" value="ECO:0007669"/>
    <property type="project" value="TreeGrafter"/>
</dbReference>
<dbReference type="NCBIfam" id="TIGR00444">
    <property type="entry name" value="mazG"/>
    <property type="match status" value="1"/>
</dbReference>
<dbReference type="Proteomes" id="UP000019276">
    <property type="component" value="Unassembled WGS sequence"/>
</dbReference>
<dbReference type="InterPro" id="IPR048015">
    <property type="entry name" value="NTP-PPase_MazG-like_N"/>
</dbReference>
<evidence type="ECO:0000256" key="1">
    <source>
        <dbReference type="ARBA" id="ARBA00052141"/>
    </source>
</evidence>
<dbReference type="CDD" id="cd11528">
    <property type="entry name" value="NTP-PPase_MazG_Nterm"/>
    <property type="match status" value="1"/>
</dbReference>